<dbReference type="STRING" id="1618443.UV73_C0010G0052"/>
<evidence type="ECO:0000313" key="2">
    <source>
        <dbReference type="Proteomes" id="UP000034894"/>
    </source>
</evidence>
<name>A0A0G1DFS7_9BACT</name>
<organism evidence="1 2">
    <name type="scientific">Candidatus Gottesmanbacteria bacterium GW2011_GWA2_43_14</name>
    <dbReference type="NCBI Taxonomy" id="1618443"/>
    <lineage>
        <taxon>Bacteria</taxon>
        <taxon>Candidatus Gottesmaniibacteriota</taxon>
    </lineage>
</organism>
<sequence length="30" mass="3497">MKNLSGELIDKINFAERVGQDPFNRYSLKI</sequence>
<evidence type="ECO:0000313" key="1">
    <source>
        <dbReference type="EMBL" id="KKS96467.1"/>
    </source>
</evidence>
<dbReference type="Proteomes" id="UP000034894">
    <property type="component" value="Unassembled WGS sequence"/>
</dbReference>
<comment type="caution">
    <text evidence="1">The sequence shown here is derived from an EMBL/GenBank/DDBJ whole genome shotgun (WGS) entry which is preliminary data.</text>
</comment>
<dbReference type="EMBL" id="LCFP01000010">
    <property type="protein sequence ID" value="KKS96467.1"/>
    <property type="molecule type" value="Genomic_DNA"/>
</dbReference>
<dbReference type="AlphaFoldDB" id="A0A0G1DFS7"/>
<protein>
    <submittedName>
        <fullName evidence="1">Uncharacterized protein</fullName>
    </submittedName>
</protein>
<accession>A0A0G1DFS7</accession>
<gene>
    <name evidence="1" type="ORF">UV73_C0010G0052</name>
</gene>
<reference evidence="1 2" key="1">
    <citation type="journal article" date="2015" name="Nature">
        <title>rRNA introns, odd ribosomes, and small enigmatic genomes across a large radiation of phyla.</title>
        <authorList>
            <person name="Brown C.T."/>
            <person name="Hug L.A."/>
            <person name="Thomas B.C."/>
            <person name="Sharon I."/>
            <person name="Castelle C.J."/>
            <person name="Singh A."/>
            <person name="Wilkins M.J."/>
            <person name="Williams K.H."/>
            <person name="Banfield J.F."/>
        </authorList>
    </citation>
    <scope>NUCLEOTIDE SEQUENCE [LARGE SCALE GENOMIC DNA]</scope>
</reference>
<proteinExistence type="predicted"/>